<gene>
    <name evidence="2" type="ORF">TEA_022438</name>
</gene>
<comment type="caution">
    <text evidence="2">The sequence shown here is derived from an EMBL/GenBank/DDBJ whole genome shotgun (WGS) entry which is preliminary data.</text>
</comment>
<dbReference type="Pfam" id="PF07734">
    <property type="entry name" value="FBA_1"/>
    <property type="match status" value="1"/>
</dbReference>
<dbReference type="NCBIfam" id="TIGR01640">
    <property type="entry name" value="F_box_assoc_1"/>
    <property type="match status" value="1"/>
</dbReference>
<dbReference type="InterPro" id="IPR017451">
    <property type="entry name" value="F-box-assoc_interact_dom"/>
</dbReference>
<dbReference type="Pfam" id="PF00646">
    <property type="entry name" value="F-box"/>
    <property type="match status" value="1"/>
</dbReference>
<dbReference type="PANTHER" id="PTHR31672">
    <property type="entry name" value="BNACNNG10540D PROTEIN"/>
    <property type="match status" value="1"/>
</dbReference>
<dbReference type="CDD" id="cd22157">
    <property type="entry name" value="F-box_AtFBW1-like"/>
    <property type="match status" value="1"/>
</dbReference>
<dbReference type="InterPro" id="IPR001810">
    <property type="entry name" value="F-box_dom"/>
</dbReference>
<dbReference type="STRING" id="542762.A0A4S4DI25"/>
<evidence type="ECO:0000313" key="2">
    <source>
        <dbReference type="EMBL" id="THG02468.1"/>
    </source>
</evidence>
<sequence length="381" mass="43337">MSDYIPNELIIEILVRLPVQSLLRFTSVCKSWHSLITSPSFITKHLNQTITDRKRTSDKLLLRLYTDNDEKEHYLLCSDDEKFGDDYSEFEFPFKSLIGYFRIVGSCNGLLCLCDDYFGDTHHIVLWNPSIMKSVTLPMPCKPRGPYMFVLGFGAHRMTHEYKVVRIVYEKEHINRFKVPPKVELYTQGIGSWREIDSAAAPPYCMVEFMWSQAFVNGAVHWVAYDPSVVGGFRNLIVSFDMVSEAFSEMMIPPALAGRHPMCLSIKLFGESLALFCGAETGRSSCCIWVMKEYGVAESWTKLFSINLPGVLNKTLGFRQNGEVLLSTTNNWLISYDPGTKTMSNTGIKGSSYSFNVDTFMETLILVKEHTNVLEGQLNHL</sequence>
<evidence type="ECO:0000313" key="3">
    <source>
        <dbReference type="Proteomes" id="UP000306102"/>
    </source>
</evidence>
<dbReference type="SMART" id="SM00256">
    <property type="entry name" value="FBOX"/>
    <property type="match status" value="1"/>
</dbReference>
<name>A0A4S4DI25_CAMSN</name>
<dbReference type="InterPro" id="IPR006527">
    <property type="entry name" value="F-box-assoc_dom_typ1"/>
</dbReference>
<reference evidence="2 3" key="1">
    <citation type="journal article" date="2018" name="Proc. Natl. Acad. Sci. U.S.A.">
        <title>Draft genome sequence of Camellia sinensis var. sinensis provides insights into the evolution of the tea genome and tea quality.</title>
        <authorList>
            <person name="Wei C."/>
            <person name="Yang H."/>
            <person name="Wang S."/>
            <person name="Zhao J."/>
            <person name="Liu C."/>
            <person name="Gao L."/>
            <person name="Xia E."/>
            <person name="Lu Y."/>
            <person name="Tai Y."/>
            <person name="She G."/>
            <person name="Sun J."/>
            <person name="Cao H."/>
            <person name="Tong W."/>
            <person name="Gao Q."/>
            <person name="Li Y."/>
            <person name="Deng W."/>
            <person name="Jiang X."/>
            <person name="Wang W."/>
            <person name="Chen Q."/>
            <person name="Zhang S."/>
            <person name="Li H."/>
            <person name="Wu J."/>
            <person name="Wang P."/>
            <person name="Li P."/>
            <person name="Shi C."/>
            <person name="Zheng F."/>
            <person name="Jian J."/>
            <person name="Huang B."/>
            <person name="Shan D."/>
            <person name="Shi M."/>
            <person name="Fang C."/>
            <person name="Yue Y."/>
            <person name="Li F."/>
            <person name="Li D."/>
            <person name="Wei S."/>
            <person name="Han B."/>
            <person name="Jiang C."/>
            <person name="Yin Y."/>
            <person name="Xia T."/>
            <person name="Zhang Z."/>
            <person name="Bennetzen J.L."/>
            <person name="Zhao S."/>
            <person name="Wan X."/>
        </authorList>
    </citation>
    <scope>NUCLEOTIDE SEQUENCE [LARGE SCALE GENOMIC DNA]</scope>
    <source>
        <strain evidence="3">cv. Shuchazao</strain>
        <tissue evidence="2">Leaf</tissue>
    </source>
</reference>
<accession>A0A4S4DI25</accession>
<evidence type="ECO:0000259" key="1">
    <source>
        <dbReference type="PROSITE" id="PS50181"/>
    </source>
</evidence>
<dbReference type="InterPro" id="IPR036047">
    <property type="entry name" value="F-box-like_dom_sf"/>
</dbReference>
<dbReference type="InterPro" id="IPR050796">
    <property type="entry name" value="SCF_F-box_component"/>
</dbReference>
<dbReference type="PROSITE" id="PS50181">
    <property type="entry name" value="FBOX"/>
    <property type="match status" value="1"/>
</dbReference>
<protein>
    <recommendedName>
        <fullName evidence="1">F-box domain-containing protein</fullName>
    </recommendedName>
</protein>
<dbReference type="AlphaFoldDB" id="A0A4S4DI25"/>
<dbReference type="SUPFAM" id="SSF81383">
    <property type="entry name" value="F-box domain"/>
    <property type="match status" value="1"/>
</dbReference>
<proteinExistence type="predicted"/>
<feature type="domain" description="F-box" evidence="1">
    <location>
        <begin position="1"/>
        <end position="46"/>
    </location>
</feature>
<dbReference type="Gene3D" id="1.20.1280.50">
    <property type="match status" value="1"/>
</dbReference>
<dbReference type="EMBL" id="SDRB02011188">
    <property type="protein sequence ID" value="THG02468.1"/>
    <property type="molecule type" value="Genomic_DNA"/>
</dbReference>
<dbReference type="PANTHER" id="PTHR31672:SF10">
    <property type="entry name" value="F-BOX DOMAIN-CONTAINING PROTEIN"/>
    <property type="match status" value="1"/>
</dbReference>
<organism evidence="2 3">
    <name type="scientific">Camellia sinensis var. sinensis</name>
    <name type="common">China tea</name>
    <dbReference type="NCBI Taxonomy" id="542762"/>
    <lineage>
        <taxon>Eukaryota</taxon>
        <taxon>Viridiplantae</taxon>
        <taxon>Streptophyta</taxon>
        <taxon>Embryophyta</taxon>
        <taxon>Tracheophyta</taxon>
        <taxon>Spermatophyta</taxon>
        <taxon>Magnoliopsida</taxon>
        <taxon>eudicotyledons</taxon>
        <taxon>Gunneridae</taxon>
        <taxon>Pentapetalae</taxon>
        <taxon>asterids</taxon>
        <taxon>Ericales</taxon>
        <taxon>Theaceae</taxon>
        <taxon>Camellia</taxon>
    </lineage>
</organism>
<keyword evidence="3" id="KW-1185">Reference proteome</keyword>
<dbReference type="Proteomes" id="UP000306102">
    <property type="component" value="Unassembled WGS sequence"/>
</dbReference>